<keyword evidence="3" id="KW-1185">Reference proteome</keyword>
<feature type="region of interest" description="Disordered" evidence="1">
    <location>
        <begin position="1"/>
        <end position="63"/>
    </location>
</feature>
<evidence type="ECO:0000256" key="1">
    <source>
        <dbReference type="SAM" id="MobiDB-lite"/>
    </source>
</evidence>
<comment type="caution">
    <text evidence="2">The sequence shown here is derived from an EMBL/GenBank/DDBJ whole genome shotgun (WGS) entry which is preliminary data.</text>
</comment>
<accession>A0ABS3K9U3</accession>
<protein>
    <submittedName>
        <fullName evidence="2">Uncharacterized protein</fullName>
    </submittedName>
</protein>
<proteinExistence type="predicted"/>
<organism evidence="2 3">
    <name type="scientific">Roseomonas marmotae</name>
    <dbReference type="NCBI Taxonomy" id="2768161"/>
    <lineage>
        <taxon>Bacteria</taxon>
        <taxon>Pseudomonadati</taxon>
        <taxon>Pseudomonadota</taxon>
        <taxon>Alphaproteobacteria</taxon>
        <taxon>Acetobacterales</taxon>
        <taxon>Roseomonadaceae</taxon>
        <taxon>Roseomonas</taxon>
    </lineage>
</organism>
<gene>
    <name evidence="2" type="ORF">IAI60_06355</name>
</gene>
<evidence type="ECO:0000313" key="3">
    <source>
        <dbReference type="Proteomes" id="UP001518990"/>
    </source>
</evidence>
<dbReference type="EMBL" id="JACTNF010000004">
    <property type="protein sequence ID" value="MBO1074224.1"/>
    <property type="molecule type" value="Genomic_DNA"/>
</dbReference>
<name>A0ABS3K9U3_9PROT</name>
<feature type="compositionally biased region" description="Basic and acidic residues" evidence="1">
    <location>
        <begin position="1"/>
        <end position="16"/>
    </location>
</feature>
<dbReference type="Proteomes" id="UP001518990">
    <property type="component" value="Unassembled WGS sequence"/>
</dbReference>
<evidence type="ECO:0000313" key="2">
    <source>
        <dbReference type="EMBL" id="MBO1074224.1"/>
    </source>
</evidence>
<reference evidence="2 3" key="1">
    <citation type="submission" date="2020-09" db="EMBL/GenBank/DDBJ databases">
        <title>Roseomonas.</title>
        <authorList>
            <person name="Zhu W."/>
        </authorList>
    </citation>
    <scope>NUCLEOTIDE SEQUENCE [LARGE SCALE GENOMIC DNA]</scope>
    <source>
        <strain evidence="2 3">1311</strain>
    </source>
</reference>
<sequence>MPERPDDAMKSQDRQKPGNHPAARPGQEPDPHVAQPARRPGEPELQGGPADAGSAGTTGTSRA</sequence>
<dbReference type="RefSeq" id="WP_207445792.1">
    <property type="nucleotide sequence ID" value="NZ_CP061091.1"/>
</dbReference>